<dbReference type="InterPro" id="IPR041588">
    <property type="entry name" value="Integrase_H2C2"/>
</dbReference>
<feature type="non-terminal residue" evidence="15">
    <location>
        <position position="1263"/>
    </location>
</feature>
<evidence type="ECO:0000256" key="1">
    <source>
        <dbReference type="ARBA" id="ARBA00010879"/>
    </source>
</evidence>
<dbReference type="Gene3D" id="3.10.10.10">
    <property type="entry name" value="HIV Type 1 Reverse Transcriptase, subunit A, domain 1"/>
    <property type="match status" value="1"/>
</dbReference>
<gene>
    <name evidence="15" type="ORF">M9458_033320</name>
</gene>
<feature type="domain" description="Integrase catalytic" evidence="14">
    <location>
        <begin position="368"/>
        <end position="526"/>
    </location>
</feature>
<dbReference type="CDD" id="cd01647">
    <property type="entry name" value="RT_LTR"/>
    <property type="match status" value="1"/>
</dbReference>
<dbReference type="PANTHER" id="PTHR37984:SF5">
    <property type="entry name" value="PROTEIN NYNRIN-LIKE"/>
    <property type="match status" value="1"/>
</dbReference>
<evidence type="ECO:0000256" key="12">
    <source>
        <dbReference type="SAM" id="MobiDB-lite"/>
    </source>
</evidence>
<sequence length="1263" mass="142573">MRNPATLWDVVEAIELAEAAHHREPGERVPPYTRRVVQEQRAPESTPRHQSRPAAPEPMPSEPNSPPKKKWLAGCSMHNHLPEGAPGAAVRIHGQVYKALLDSGSAVSLVRSDILPPRPDAYAVLPITCVHGDTRQVKARQIQLSAAGGTWPLEVGLIKKLPVPVLLGRNFPGFERLLTAAAQRPVSPGRSRPSRTPRRRTTHKPALLTTDSGRDGESAPPSANLFYDVFQQVTRGGSFSREQHEDDRLKHCWTQVRVAEGQELQPGPHPLPHFVIKDGLLYCVAERRGEVKHLLVVPKSKTEMVLELAHAHPMAGHLGATNTAQRIRDRFHWPGLEGEVKAFCRACPTCQVTSPRTPPPSPLIPLPVIEVPFERIGMDQVGPLPKSARGHEHILVIVDYATRYPEAVPLRKATARNIAQELFLLFSRVGIPNQILTDQGTPFMSRVMADLCRLLKIQQLRTSVYHPQTDGLVERFNQTLKRMLKRVAADDRKDWDQMLPYVLFGVREVPQASTCFTPFELLFGHQPRGLLDVARDAWEQQPVALHSVVEHVTQMREKIERVMPMVREHLVKAQQAQQRHYNRAAQPREFQPGERVMVLVPTSACKFLAKWQGPYTILEKIGTVNYKVRQPGRRQPEQIYHVNLLKKWVGTRDQLAAFTSLSPVVVDVNSDLSAAQKRDLQHLVSQFDDVFSLLPGQTNVVQHSIKTQPGVIVRQRPYRVPEARRCAIEEEIQHMLKLGVIEPSRSPWSSPIVMVPKPDGTLRFCNDFRRLNEVSEFDGYPMPRVDELLDRLGRARYISTLDLTKGYWQVPLSPEDKAKTAFSTPTGHWQYCRLPFGLHGAPATFQRMMDILLRPHQAYAAAYLDDVVIHSEAWGEHLDRLRRVLTELRRAGLTANPRKCHLAQFDAQYLGFKVGRGMIRPQDRKVAAIQEAPRPSTKTQVRAFLGLAGYYRCFIPNFSSLAAPLTDLTRKGQPEKVAWSPELEETFRSIKAALTTEPVLRAPDFSCPFLLQTDASDTGLGAVLSQVQEGEEHPVLFISRKLSPAETRYAAVEKEALAVKWAVLELKYYLLGRQFTLLTDHAPLQWMARAKETNARVTRWFLALQDFHFEVRHRAGVANANADGLSRIWARYSGLSGVTPHPPLIPPHPKFVCFRTGQDIASGGECDGCPFHSPLPWPESRTPGAPHQRPTRLSEREEREEREERTPQMSFNSQRSKTPNLSFSLSPQIAAEPWTRRSRPFRTLFLHLRRALTGTSTRKPPPL</sequence>
<dbReference type="InterPro" id="IPR012337">
    <property type="entry name" value="RNaseH-like_sf"/>
</dbReference>
<evidence type="ECO:0000256" key="9">
    <source>
        <dbReference type="ARBA" id="ARBA00022801"/>
    </source>
</evidence>
<evidence type="ECO:0000256" key="4">
    <source>
        <dbReference type="ARBA" id="ARBA00022670"/>
    </source>
</evidence>
<feature type="compositionally biased region" description="Basic residues" evidence="12">
    <location>
        <begin position="192"/>
        <end position="203"/>
    </location>
</feature>
<keyword evidence="4" id="KW-0645">Protease</keyword>
<evidence type="ECO:0000313" key="15">
    <source>
        <dbReference type="EMBL" id="KAL0173009.1"/>
    </source>
</evidence>
<evidence type="ECO:0000256" key="5">
    <source>
        <dbReference type="ARBA" id="ARBA00022679"/>
    </source>
</evidence>
<dbReference type="InterPro" id="IPR000477">
    <property type="entry name" value="RT_dom"/>
</dbReference>
<accession>A0ABD0PG14</accession>
<evidence type="ECO:0000259" key="14">
    <source>
        <dbReference type="PROSITE" id="PS50994"/>
    </source>
</evidence>
<dbReference type="SUPFAM" id="SSF56672">
    <property type="entry name" value="DNA/RNA polymerases"/>
    <property type="match status" value="1"/>
</dbReference>
<dbReference type="Gene3D" id="1.10.340.70">
    <property type="match status" value="1"/>
</dbReference>
<feature type="region of interest" description="Disordered" evidence="12">
    <location>
        <begin position="182"/>
        <end position="221"/>
    </location>
</feature>
<dbReference type="FunFam" id="3.10.20.370:FF:000001">
    <property type="entry name" value="Retrovirus-related Pol polyprotein from transposon 17.6-like protein"/>
    <property type="match status" value="1"/>
</dbReference>
<dbReference type="EC" id="3.1.26.4" evidence="2"/>
<dbReference type="InterPro" id="IPR021109">
    <property type="entry name" value="Peptidase_aspartic_dom_sf"/>
</dbReference>
<dbReference type="PROSITE" id="PS50994">
    <property type="entry name" value="INTEGRASE"/>
    <property type="match status" value="1"/>
</dbReference>
<evidence type="ECO:0000313" key="16">
    <source>
        <dbReference type="Proteomes" id="UP001529510"/>
    </source>
</evidence>
<dbReference type="PROSITE" id="PS00141">
    <property type="entry name" value="ASP_PROTEASE"/>
    <property type="match status" value="1"/>
</dbReference>
<feature type="compositionally biased region" description="Pro residues" evidence="12">
    <location>
        <begin position="55"/>
        <end position="66"/>
    </location>
</feature>
<dbReference type="GO" id="GO:0003964">
    <property type="term" value="F:RNA-directed DNA polymerase activity"/>
    <property type="evidence" value="ECO:0007669"/>
    <property type="project" value="UniProtKB-KW"/>
</dbReference>
<dbReference type="InterPro" id="IPR050951">
    <property type="entry name" value="Retrovirus_Pol_polyprotein"/>
</dbReference>
<dbReference type="PANTHER" id="PTHR37984">
    <property type="entry name" value="PROTEIN CBG26694"/>
    <property type="match status" value="1"/>
</dbReference>
<comment type="similarity">
    <text evidence="1">Belongs to the beta type-B retroviral polymerase family. HERV class-II K(HML-2) pol subfamily.</text>
</comment>
<dbReference type="Gene3D" id="3.10.20.370">
    <property type="match status" value="1"/>
</dbReference>
<evidence type="ECO:0000256" key="8">
    <source>
        <dbReference type="ARBA" id="ARBA00022759"/>
    </source>
</evidence>
<keyword evidence="6" id="KW-0548">Nucleotidyltransferase</keyword>
<dbReference type="InterPro" id="IPR041373">
    <property type="entry name" value="RT_RNaseH"/>
</dbReference>
<dbReference type="InterPro" id="IPR001584">
    <property type="entry name" value="Integrase_cat-core"/>
</dbReference>
<dbReference type="AlphaFoldDB" id="A0ABD0PG14"/>
<dbReference type="PROSITE" id="PS50878">
    <property type="entry name" value="RT_POL"/>
    <property type="match status" value="1"/>
</dbReference>
<dbReference type="Pfam" id="PF00665">
    <property type="entry name" value="rve"/>
    <property type="match status" value="1"/>
</dbReference>
<feature type="compositionally biased region" description="Polar residues" evidence="12">
    <location>
        <begin position="1207"/>
        <end position="1227"/>
    </location>
</feature>
<feature type="compositionally biased region" description="Basic and acidic residues" evidence="12">
    <location>
        <begin position="1192"/>
        <end position="1206"/>
    </location>
</feature>
<dbReference type="CDD" id="cd00303">
    <property type="entry name" value="retropepsin_like"/>
    <property type="match status" value="1"/>
</dbReference>
<dbReference type="Pfam" id="PF00078">
    <property type="entry name" value="RVT_1"/>
    <property type="match status" value="1"/>
</dbReference>
<dbReference type="FunFam" id="3.30.70.270:FF:000020">
    <property type="entry name" value="Transposon Tf2-6 polyprotein-like Protein"/>
    <property type="match status" value="1"/>
</dbReference>
<dbReference type="Gene3D" id="3.30.70.270">
    <property type="match status" value="2"/>
</dbReference>
<evidence type="ECO:0000256" key="3">
    <source>
        <dbReference type="ARBA" id="ARBA00012493"/>
    </source>
</evidence>
<evidence type="ECO:0000256" key="2">
    <source>
        <dbReference type="ARBA" id="ARBA00012180"/>
    </source>
</evidence>
<protein>
    <recommendedName>
        <fullName evidence="11">Gypsy retrotransposon integrase-like protein 1</fullName>
        <ecNumber evidence="3">2.7.7.49</ecNumber>
        <ecNumber evidence="2">3.1.26.4</ecNumber>
    </recommendedName>
</protein>
<dbReference type="CDD" id="cd09274">
    <property type="entry name" value="RNase_HI_RT_Ty3"/>
    <property type="match status" value="1"/>
</dbReference>
<feature type="region of interest" description="Disordered" evidence="12">
    <location>
        <begin position="1175"/>
        <end position="1236"/>
    </location>
</feature>
<dbReference type="Pfam" id="PF17921">
    <property type="entry name" value="Integrase_H2C2"/>
    <property type="match status" value="1"/>
</dbReference>
<name>A0ABD0PG14_CIRMR</name>
<dbReference type="SUPFAM" id="SSF53098">
    <property type="entry name" value="Ribonuclease H-like"/>
    <property type="match status" value="1"/>
</dbReference>
<dbReference type="InterPro" id="IPR054465">
    <property type="entry name" value="Integrase_p58-like_C"/>
</dbReference>
<evidence type="ECO:0000256" key="7">
    <source>
        <dbReference type="ARBA" id="ARBA00022722"/>
    </source>
</evidence>
<dbReference type="Pfam" id="PF17917">
    <property type="entry name" value="RT_RNaseH"/>
    <property type="match status" value="1"/>
</dbReference>
<dbReference type="InterPro" id="IPR036397">
    <property type="entry name" value="RNaseH_sf"/>
</dbReference>
<keyword evidence="9" id="KW-0378">Hydrolase</keyword>
<dbReference type="Gene3D" id="3.30.420.10">
    <property type="entry name" value="Ribonuclease H-like superfamily/Ribonuclease H"/>
    <property type="match status" value="1"/>
</dbReference>
<dbReference type="Pfam" id="PF22938">
    <property type="entry name" value="Integrase_p58_C"/>
    <property type="match status" value="1"/>
</dbReference>
<dbReference type="GO" id="GO:0004523">
    <property type="term" value="F:RNA-DNA hybrid ribonuclease activity"/>
    <property type="evidence" value="ECO:0007669"/>
    <property type="project" value="UniProtKB-EC"/>
</dbReference>
<dbReference type="FunFam" id="3.30.420.10:FF:000032">
    <property type="entry name" value="Retrovirus-related Pol polyprotein from transposon 297-like Protein"/>
    <property type="match status" value="1"/>
</dbReference>
<feature type="region of interest" description="Disordered" evidence="12">
    <location>
        <begin position="21"/>
        <end position="71"/>
    </location>
</feature>
<keyword evidence="5" id="KW-0808">Transferase</keyword>
<dbReference type="SUPFAM" id="SSF50630">
    <property type="entry name" value="Acid proteases"/>
    <property type="match status" value="1"/>
</dbReference>
<comment type="caution">
    <text evidence="15">The sequence shown here is derived from an EMBL/GenBank/DDBJ whole genome shotgun (WGS) entry which is preliminary data.</text>
</comment>
<dbReference type="InterPro" id="IPR043502">
    <property type="entry name" value="DNA/RNA_pol_sf"/>
</dbReference>
<evidence type="ECO:0000256" key="6">
    <source>
        <dbReference type="ARBA" id="ARBA00022695"/>
    </source>
</evidence>
<keyword evidence="10" id="KW-0695">RNA-directed DNA polymerase</keyword>
<dbReference type="EC" id="2.7.7.49" evidence="3"/>
<dbReference type="EMBL" id="JAMKFB020000016">
    <property type="protein sequence ID" value="KAL0173009.1"/>
    <property type="molecule type" value="Genomic_DNA"/>
</dbReference>
<feature type="domain" description="Reverse transcriptase" evidence="13">
    <location>
        <begin position="736"/>
        <end position="914"/>
    </location>
</feature>
<keyword evidence="8" id="KW-0255">Endonuclease</keyword>
<organism evidence="15 16">
    <name type="scientific">Cirrhinus mrigala</name>
    <name type="common">Mrigala</name>
    <dbReference type="NCBI Taxonomy" id="683832"/>
    <lineage>
        <taxon>Eukaryota</taxon>
        <taxon>Metazoa</taxon>
        <taxon>Chordata</taxon>
        <taxon>Craniata</taxon>
        <taxon>Vertebrata</taxon>
        <taxon>Euteleostomi</taxon>
        <taxon>Actinopterygii</taxon>
        <taxon>Neopterygii</taxon>
        <taxon>Teleostei</taxon>
        <taxon>Ostariophysi</taxon>
        <taxon>Cypriniformes</taxon>
        <taxon>Cyprinidae</taxon>
        <taxon>Labeoninae</taxon>
        <taxon>Labeonini</taxon>
        <taxon>Cirrhinus</taxon>
    </lineage>
</organism>
<keyword evidence="16" id="KW-1185">Reference proteome</keyword>
<proteinExistence type="inferred from homology"/>
<dbReference type="InterPro" id="IPR001969">
    <property type="entry name" value="Aspartic_peptidase_AS"/>
</dbReference>
<dbReference type="GO" id="GO:0008233">
    <property type="term" value="F:peptidase activity"/>
    <property type="evidence" value="ECO:0007669"/>
    <property type="project" value="UniProtKB-KW"/>
</dbReference>
<evidence type="ECO:0000259" key="13">
    <source>
        <dbReference type="PROSITE" id="PS50878"/>
    </source>
</evidence>
<dbReference type="FunFam" id="1.10.340.70:FF:000001">
    <property type="entry name" value="Retrovirus-related Pol polyprotein from transposon gypsy-like Protein"/>
    <property type="match status" value="1"/>
</dbReference>
<dbReference type="GO" id="GO:0006508">
    <property type="term" value="P:proteolysis"/>
    <property type="evidence" value="ECO:0007669"/>
    <property type="project" value="UniProtKB-KW"/>
</dbReference>
<dbReference type="InterPro" id="IPR043128">
    <property type="entry name" value="Rev_trsase/Diguanyl_cyclase"/>
</dbReference>
<dbReference type="Proteomes" id="UP001529510">
    <property type="component" value="Unassembled WGS sequence"/>
</dbReference>
<keyword evidence="7" id="KW-0540">Nuclease</keyword>
<dbReference type="FunFam" id="3.10.10.10:FF:000007">
    <property type="entry name" value="Retrovirus-related Pol polyprotein from transposon 17.6-like Protein"/>
    <property type="match status" value="1"/>
</dbReference>
<evidence type="ECO:0000256" key="10">
    <source>
        <dbReference type="ARBA" id="ARBA00022918"/>
    </source>
</evidence>
<evidence type="ECO:0000256" key="11">
    <source>
        <dbReference type="ARBA" id="ARBA00039658"/>
    </source>
</evidence>
<reference evidence="15 16" key="1">
    <citation type="submission" date="2024-05" db="EMBL/GenBank/DDBJ databases">
        <title>Genome sequencing and assembly of Indian major carp, Cirrhinus mrigala (Hamilton, 1822).</title>
        <authorList>
            <person name="Mohindra V."/>
            <person name="Chowdhury L.M."/>
            <person name="Lal K."/>
            <person name="Jena J.K."/>
        </authorList>
    </citation>
    <scope>NUCLEOTIDE SEQUENCE [LARGE SCALE GENOMIC DNA]</scope>
    <source>
        <strain evidence="15">CM1030</strain>
        <tissue evidence="15">Blood</tissue>
    </source>
</reference>